<proteinExistence type="predicted"/>
<dbReference type="EMBL" id="BLXT01003757">
    <property type="protein sequence ID" value="GFO05980.1"/>
    <property type="molecule type" value="Genomic_DNA"/>
</dbReference>
<comment type="caution">
    <text evidence="1">The sequence shown here is derived from an EMBL/GenBank/DDBJ whole genome shotgun (WGS) entry which is preliminary data.</text>
</comment>
<sequence>MSKWYFRCIRVIEAKDANHLFRHSVSSTHLENWVQRNIKTTLPFLSLYSSTVIRGQMDNFTLADMEYRCTLGRLDSFREIAQGAFERFKTLNCSSDKYLPLIRLDLLGMYSEHDKGSFFSPNNGNGE</sequence>
<reference evidence="1 2" key="1">
    <citation type="journal article" date="2021" name="Elife">
        <title>Chloroplast acquisition without the gene transfer in kleptoplastic sea slugs, Plakobranchus ocellatus.</title>
        <authorList>
            <person name="Maeda T."/>
            <person name="Takahashi S."/>
            <person name="Yoshida T."/>
            <person name="Shimamura S."/>
            <person name="Takaki Y."/>
            <person name="Nagai Y."/>
            <person name="Toyoda A."/>
            <person name="Suzuki Y."/>
            <person name="Arimoto A."/>
            <person name="Ishii H."/>
            <person name="Satoh N."/>
            <person name="Nishiyama T."/>
            <person name="Hasebe M."/>
            <person name="Maruyama T."/>
            <person name="Minagawa J."/>
            <person name="Obokata J."/>
            <person name="Shigenobu S."/>
        </authorList>
    </citation>
    <scope>NUCLEOTIDE SEQUENCE [LARGE SCALE GENOMIC DNA]</scope>
</reference>
<name>A0AAV4ACT9_9GAST</name>
<evidence type="ECO:0000313" key="2">
    <source>
        <dbReference type="Proteomes" id="UP000735302"/>
    </source>
</evidence>
<gene>
    <name evidence="1" type="ORF">PoB_003248500</name>
</gene>
<keyword evidence="2" id="KW-1185">Reference proteome</keyword>
<dbReference type="Proteomes" id="UP000735302">
    <property type="component" value="Unassembled WGS sequence"/>
</dbReference>
<protein>
    <submittedName>
        <fullName evidence="1">Uncharacterized protein</fullName>
    </submittedName>
</protein>
<dbReference type="AlphaFoldDB" id="A0AAV4ACT9"/>
<accession>A0AAV4ACT9</accession>
<evidence type="ECO:0000313" key="1">
    <source>
        <dbReference type="EMBL" id="GFO05980.1"/>
    </source>
</evidence>
<organism evidence="1 2">
    <name type="scientific">Plakobranchus ocellatus</name>
    <dbReference type="NCBI Taxonomy" id="259542"/>
    <lineage>
        <taxon>Eukaryota</taxon>
        <taxon>Metazoa</taxon>
        <taxon>Spiralia</taxon>
        <taxon>Lophotrochozoa</taxon>
        <taxon>Mollusca</taxon>
        <taxon>Gastropoda</taxon>
        <taxon>Heterobranchia</taxon>
        <taxon>Euthyneura</taxon>
        <taxon>Panpulmonata</taxon>
        <taxon>Sacoglossa</taxon>
        <taxon>Placobranchoidea</taxon>
        <taxon>Plakobranchidae</taxon>
        <taxon>Plakobranchus</taxon>
    </lineage>
</organism>